<dbReference type="AlphaFoldDB" id="A0A239GHG2"/>
<keyword evidence="3" id="KW-1185">Reference proteome</keyword>
<evidence type="ECO:0000313" key="2">
    <source>
        <dbReference type="EMBL" id="SNS68579.1"/>
    </source>
</evidence>
<dbReference type="Proteomes" id="UP000198373">
    <property type="component" value="Unassembled WGS sequence"/>
</dbReference>
<proteinExistence type="predicted"/>
<name>A0A239GHG2_9ACTN</name>
<feature type="compositionally biased region" description="Low complexity" evidence="1">
    <location>
        <begin position="10"/>
        <end position="26"/>
    </location>
</feature>
<organism evidence="2 3">
    <name type="scientific">Geodermatophilus pulveris</name>
    <dbReference type="NCBI Taxonomy" id="1564159"/>
    <lineage>
        <taxon>Bacteria</taxon>
        <taxon>Bacillati</taxon>
        <taxon>Actinomycetota</taxon>
        <taxon>Actinomycetes</taxon>
        <taxon>Geodermatophilales</taxon>
        <taxon>Geodermatophilaceae</taxon>
        <taxon>Geodermatophilus</taxon>
    </lineage>
</organism>
<dbReference type="EMBL" id="FZOO01000006">
    <property type="protein sequence ID" value="SNS68579.1"/>
    <property type="molecule type" value="Genomic_DNA"/>
</dbReference>
<accession>A0A239GHG2</accession>
<protein>
    <submittedName>
        <fullName evidence="2">Uncharacterized protein</fullName>
    </submittedName>
</protein>
<evidence type="ECO:0000256" key="1">
    <source>
        <dbReference type="SAM" id="MobiDB-lite"/>
    </source>
</evidence>
<evidence type="ECO:0000313" key="3">
    <source>
        <dbReference type="Proteomes" id="UP000198373"/>
    </source>
</evidence>
<sequence length="537" mass="55291">MTLDGVGQLTAPAGTFATPGTVTVTPSADAPPPTDGLTPAGSGIDVTFDGTQPATPLRLVLTDVAAARGPDDIPVVQHQRHDGTWETLPAEVTADGHIVVETTEFSPQWPAWLNPVNWVRSLADATTDALLSRTDALACADNGPGFAMMRPATTLLHSCLITNTDSDSGRDRAEVQLTPNRRFYVWISVPDGVEYTWLETQPAALRAALGQVFGFDSDRQVLVDSGTLFTAGAGQPGLDRTLTFTSYTDGKSAALSLGAGLTGLLGLEPRQGLLAVTYLSVQCADKIPASIDDAGGMADFAVCFAQAALSALEDPDRAFAGALNLFGEDAYAREAEAALERTSKTLRLLGKALAVAGAAGAVRDIWTQLPDAFSQNGVDRPGDVHLDLAGRGPVTDVTVGLDGIGPVPWGTPVPAAEEALGARFDVSEDNGLGCAQATLPQFPGLTFGLQDGQVAVAAYGGGDAPATDTGVTLGGDVAEVEAAYPGAVVDADPSDAFTTRYTASSGGHAAQFLSFDQATVDYMQFGLAAAVGEAPCV</sequence>
<feature type="region of interest" description="Disordered" evidence="1">
    <location>
        <begin position="1"/>
        <end position="45"/>
    </location>
</feature>
<reference evidence="3" key="1">
    <citation type="submission" date="2017-06" db="EMBL/GenBank/DDBJ databases">
        <authorList>
            <person name="Varghese N."/>
            <person name="Submissions S."/>
        </authorList>
    </citation>
    <scope>NUCLEOTIDE SEQUENCE [LARGE SCALE GENOMIC DNA]</scope>
    <source>
        <strain evidence="3">DSM 46839</strain>
    </source>
</reference>
<gene>
    <name evidence="2" type="ORF">SAMN06893096_106205</name>
</gene>